<proteinExistence type="inferred from homology"/>
<keyword evidence="4" id="KW-1185">Reference proteome</keyword>
<dbReference type="EMBL" id="CP012600">
    <property type="protein sequence ID" value="ALC82526.1"/>
    <property type="molecule type" value="Genomic_DNA"/>
</dbReference>
<evidence type="ECO:0000259" key="2">
    <source>
        <dbReference type="Pfam" id="PF01370"/>
    </source>
</evidence>
<dbReference type="PATRIC" id="fig|1441095.3.peg.3019"/>
<accession>A0A0M3RA43</accession>
<dbReference type="RefSeq" id="WP_053604322.1">
    <property type="nucleotide sequence ID" value="NZ_CP012600.1"/>
</dbReference>
<dbReference type="Gene3D" id="3.40.50.720">
    <property type="entry name" value="NAD(P)-binding Rossmann-like Domain"/>
    <property type="match status" value="1"/>
</dbReference>
<evidence type="ECO:0000313" key="4">
    <source>
        <dbReference type="Proteomes" id="UP000067625"/>
    </source>
</evidence>
<reference evidence="3 4" key="2">
    <citation type="journal article" date="2016" name="Int. J. Syst. Evol. Microbiol.">
        <title>Bacillus gobiensis sp. nov., isolated from a soil sample.</title>
        <authorList>
            <person name="Liu B."/>
            <person name="Liu G.H."/>
            <person name="Cetin S."/>
            <person name="Schumann P."/>
            <person name="Pan Z.Z."/>
            <person name="Chen Q.Q."/>
        </authorList>
    </citation>
    <scope>NUCLEOTIDE SEQUENCE [LARGE SCALE GENOMIC DNA]</scope>
    <source>
        <strain evidence="3 4">FJAT-4402</strain>
    </source>
</reference>
<reference evidence="4" key="1">
    <citation type="submission" date="2015-08" db="EMBL/GenBank/DDBJ databases">
        <title>Genome sequencing project for genomic taxonomy and phylogenomics of Bacillus-like bacteria.</title>
        <authorList>
            <person name="Liu B."/>
            <person name="Wang J."/>
            <person name="Zhu Y."/>
            <person name="Liu G."/>
            <person name="Chen Q."/>
            <person name="Chen Z."/>
            <person name="Lan J."/>
            <person name="Che J."/>
            <person name="Ge C."/>
            <person name="Shi H."/>
            <person name="Pan Z."/>
            <person name="Liu X."/>
        </authorList>
    </citation>
    <scope>NUCLEOTIDE SEQUENCE [LARGE SCALE GENOMIC DNA]</scope>
    <source>
        <strain evidence="4">FJAT-4402</strain>
    </source>
</reference>
<name>A0A0M3RA43_9BACI</name>
<evidence type="ECO:0000313" key="3">
    <source>
        <dbReference type="EMBL" id="ALC82526.1"/>
    </source>
</evidence>
<dbReference type="SUPFAM" id="SSF51735">
    <property type="entry name" value="NAD(P)-binding Rossmann-fold domains"/>
    <property type="match status" value="1"/>
</dbReference>
<dbReference type="PANTHER" id="PTHR43000">
    <property type="entry name" value="DTDP-D-GLUCOSE 4,6-DEHYDRATASE-RELATED"/>
    <property type="match status" value="1"/>
</dbReference>
<dbReference type="Pfam" id="PF01370">
    <property type="entry name" value="Epimerase"/>
    <property type="match status" value="1"/>
</dbReference>
<sequence length="326" mass="36468">MTNGYHAIFGTGPLGLTIMDQLIQEDKKVLLVNRSGKADVPQSVKVIKGDATNLDSVLDICNSYEISVIYHCIGIPYSSWPELFPIMMDNIIEAAAKHQIKIVYADNVYAYGPHDEPLHENSSYNTVGKKTKVRAEVAAKLMNAHKSGKVQATIGRGTDFYGPRVKNSSLGEQVIKSLMEGKPANILGNPDKKHSYIFIRDFANGLIILGEHQEALGEIWHIPAPEPTTTREIVQKIADELGTTPKYRTAGKFIVDIAGIFNSGMREFREIMYQHLNDFIVDSNKFQKQFSFSITPQDEAIRQTVAWYKTTYNQSNTDRPLANTTK</sequence>
<feature type="domain" description="NAD-dependent epimerase/dehydratase" evidence="2">
    <location>
        <begin position="10"/>
        <end position="220"/>
    </location>
</feature>
<organism evidence="3 4">
    <name type="scientific">Bacillus gobiensis</name>
    <dbReference type="NCBI Taxonomy" id="1441095"/>
    <lineage>
        <taxon>Bacteria</taxon>
        <taxon>Bacillati</taxon>
        <taxon>Bacillota</taxon>
        <taxon>Bacilli</taxon>
        <taxon>Bacillales</taxon>
        <taxon>Bacillaceae</taxon>
        <taxon>Bacillus</taxon>
    </lineage>
</organism>
<protein>
    <recommendedName>
        <fullName evidence="2">NAD-dependent epimerase/dehydratase domain-containing protein</fullName>
    </recommendedName>
</protein>
<gene>
    <name evidence="3" type="ORF">AM592_13750</name>
</gene>
<dbReference type="InterPro" id="IPR001509">
    <property type="entry name" value="Epimerase_deHydtase"/>
</dbReference>
<dbReference type="AlphaFoldDB" id="A0A0M3RA43"/>
<dbReference type="Proteomes" id="UP000067625">
    <property type="component" value="Chromosome"/>
</dbReference>
<dbReference type="STRING" id="1441095.AM592_13750"/>
<evidence type="ECO:0000256" key="1">
    <source>
        <dbReference type="ARBA" id="ARBA00007637"/>
    </source>
</evidence>
<comment type="similarity">
    <text evidence="1">Belongs to the NAD(P)-dependent epimerase/dehydratase family.</text>
</comment>
<dbReference type="OrthoDB" id="112777at2"/>
<dbReference type="InterPro" id="IPR036291">
    <property type="entry name" value="NAD(P)-bd_dom_sf"/>
</dbReference>